<organism evidence="2 3">
    <name type="scientific">Granulicella rosea</name>
    <dbReference type="NCBI Taxonomy" id="474952"/>
    <lineage>
        <taxon>Bacteria</taxon>
        <taxon>Pseudomonadati</taxon>
        <taxon>Acidobacteriota</taxon>
        <taxon>Terriglobia</taxon>
        <taxon>Terriglobales</taxon>
        <taxon>Acidobacteriaceae</taxon>
        <taxon>Granulicella</taxon>
    </lineage>
</organism>
<dbReference type="Pfam" id="PF04028">
    <property type="entry name" value="DUF374"/>
    <property type="match status" value="1"/>
</dbReference>
<evidence type="ECO:0000259" key="1">
    <source>
        <dbReference type="Pfam" id="PF04028"/>
    </source>
</evidence>
<dbReference type="InterPro" id="IPR007172">
    <property type="entry name" value="DUF374"/>
</dbReference>
<accession>A0A239L8K0</accession>
<proteinExistence type="predicted"/>
<dbReference type="OrthoDB" id="9810508at2"/>
<dbReference type="AlphaFoldDB" id="A0A239L8K0"/>
<evidence type="ECO:0000313" key="3">
    <source>
        <dbReference type="Proteomes" id="UP000198356"/>
    </source>
</evidence>
<dbReference type="CDD" id="cd07983">
    <property type="entry name" value="LPLAT_DUF374-like"/>
    <property type="match status" value="1"/>
</dbReference>
<feature type="domain" description="DUF374" evidence="1">
    <location>
        <begin position="74"/>
        <end position="142"/>
    </location>
</feature>
<dbReference type="EMBL" id="FZOU01000006">
    <property type="protein sequence ID" value="SNT25854.1"/>
    <property type="molecule type" value="Genomic_DNA"/>
</dbReference>
<protein>
    <recommendedName>
        <fullName evidence="1">DUF374 domain-containing protein</fullName>
    </recommendedName>
</protein>
<reference evidence="2 3" key="1">
    <citation type="submission" date="2017-06" db="EMBL/GenBank/DDBJ databases">
        <authorList>
            <person name="Kim H.J."/>
            <person name="Triplett B.A."/>
        </authorList>
    </citation>
    <scope>NUCLEOTIDE SEQUENCE [LARGE SCALE GENOMIC DNA]</scope>
    <source>
        <strain evidence="2 3">DSM 18704</strain>
    </source>
</reference>
<evidence type="ECO:0000313" key="2">
    <source>
        <dbReference type="EMBL" id="SNT25854.1"/>
    </source>
</evidence>
<sequence length="220" mass="23712">MWRSQVESPVPFIYTTKQRIILAVVPRLASLLIRLLCCTLRFEDVVAPGAAAAERGGGPGVYAFWHRSLLVAAYRFRGWKIAILISRSFDGELIARTVELLGFTAIRGSSSRGGAVALRQMAEAYGAGHYCAITADGPRGPAQVAKPGASQLAQLVGAESVGAFYALPDKAWVLKSWDRFLIPKPFSTVRIYWPGLVAPELEAVQGALDRAVGMAEAPVK</sequence>
<name>A0A239L8K0_9BACT</name>
<dbReference type="Proteomes" id="UP000198356">
    <property type="component" value="Unassembled WGS sequence"/>
</dbReference>
<keyword evidence="3" id="KW-1185">Reference proteome</keyword>
<gene>
    <name evidence="2" type="ORF">SAMN05421770_106134</name>
</gene>